<dbReference type="InterPro" id="IPR046392">
    <property type="entry name" value="PRIMASE_T4"/>
</dbReference>
<dbReference type="EMBL" id="LR796388">
    <property type="protein sequence ID" value="CAB4141240.1"/>
    <property type="molecule type" value="Genomic_DNA"/>
</dbReference>
<organism evidence="1">
    <name type="scientific">uncultured Caudovirales phage</name>
    <dbReference type="NCBI Taxonomy" id="2100421"/>
    <lineage>
        <taxon>Viruses</taxon>
        <taxon>Duplodnaviria</taxon>
        <taxon>Heunggongvirae</taxon>
        <taxon>Uroviricota</taxon>
        <taxon>Caudoviricetes</taxon>
        <taxon>Peduoviridae</taxon>
        <taxon>Maltschvirus</taxon>
        <taxon>Maltschvirus maltsch</taxon>
    </lineage>
</organism>
<sequence length="340" mass="39413">MIHIDLKYINLISTQLRNFKKKKDNLFNCSCPLCGDSDKNKRKARGYFFQKANSIIYKCHNCGASIGVANLLKLCFPSYHNAYILEKYKTDYDSFIKKESINPSSIKSNIDFSKTLDSCEHCTKVVDLPDNHYAKMYVLNRKISKEFFNSMFFTEDFYSFVHYFCPESYPNLEKNDSRLIIPFFSKDNKLIGFQGRSFTANKKLRYITIKFQESDKLIYGLERFSFLDIGYVVEGPIDSTFLPNCLASANSDLESVCQHVASDLVLIYDNEPRNKEIVKLLNSAINNKRKVVIWPKTIEQKDLNDMVMSGTSKNDLLSIIQKRTFSGLNALLEFNQWKKI</sequence>
<gene>
    <name evidence="1" type="ORF">UFOVP410_79</name>
</gene>
<protein>
    <submittedName>
        <fullName evidence="1">DNA primase</fullName>
    </submittedName>
</protein>
<accession>A0A6J5M7Z5</accession>
<evidence type="ECO:0000313" key="1">
    <source>
        <dbReference type="EMBL" id="CAB4141240.1"/>
    </source>
</evidence>
<dbReference type="HAMAP" id="MF_04157">
    <property type="entry name" value="PRIMASE_T4"/>
    <property type="match status" value="1"/>
</dbReference>
<proteinExistence type="inferred from homology"/>
<reference evidence="1" key="1">
    <citation type="submission" date="2020-04" db="EMBL/GenBank/DDBJ databases">
        <authorList>
            <person name="Chiriac C."/>
            <person name="Salcher M."/>
            <person name="Ghai R."/>
            <person name="Kavagutti S V."/>
        </authorList>
    </citation>
    <scope>NUCLEOTIDE SEQUENCE</scope>
</reference>
<name>A0A6J5M7Z5_9CAUD</name>